<accession>A0A1A5YHL8</accession>
<protein>
    <recommendedName>
        <fullName evidence="4">Nitrous oxide-stimulated promoter</fullName>
    </recommendedName>
</protein>
<dbReference type="STRING" id="1844972.A7K91_25900"/>
<comment type="caution">
    <text evidence="2">The sequence shown here is derived from an EMBL/GenBank/DDBJ whole genome shotgun (WGS) entry which is preliminary data.</text>
</comment>
<keyword evidence="3" id="KW-1185">Reference proteome</keyword>
<reference evidence="2 3" key="1">
    <citation type="submission" date="2016-05" db="EMBL/GenBank/DDBJ databases">
        <title>Paenibacillus oryzae. sp. nov., isolated from the rice root.</title>
        <authorList>
            <person name="Zhang J."/>
            <person name="Zhang X."/>
        </authorList>
    </citation>
    <scope>NUCLEOTIDE SEQUENCE [LARGE SCALE GENOMIC DNA]</scope>
    <source>
        <strain evidence="2 3">1DrF-4</strain>
    </source>
</reference>
<organism evidence="2 3">
    <name type="scientific">Paenibacillus oryzae</name>
    <dbReference type="NCBI Taxonomy" id="1844972"/>
    <lineage>
        <taxon>Bacteria</taxon>
        <taxon>Bacillati</taxon>
        <taxon>Bacillota</taxon>
        <taxon>Bacilli</taxon>
        <taxon>Bacillales</taxon>
        <taxon>Paenibacillaceae</taxon>
        <taxon>Paenibacillus</taxon>
    </lineage>
</organism>
<dbReference type="RefSeq" id="WP_068683663.1">
    <property type="nucleotide sequence ID" value="NZ_LYPA01000062.1"/>
</dbReference>
<gene>
    <name evidence="2" type="ORF">A7K91_25900</name>
</gene>
<proteinExistence type="predicted"/>
<dbReference type="Pfam" id="PF11756">
    <property type="entry name" value="YgbA_NO"/>
    <property type="match status" value="1"/>
</dbReference>
<evidence type="ECO:0000313" key="2">
    <source>
        <dbReference type="EMBL" id="OBR65166.1"/>
    </source>
</evidence>
<dbReference type="InterPro" id="IPR020483">
    <property type="entry name" value="Uncharacterised_YgbA"/>
</dbReference>
<dbReference type="OrthoDB" id="164329at2"/>
<dbReference type="Proteomes" id="UP000092024">
    <property type="component" value="Unassembled WGS sequence"/>
</dbReference>
<name>A0A1A5YHL8_9BACL</name>
<evidence type="ECO:0000256" key="1">
    <source>
        <dbReference type="SAM" id="MobiDB-lite"/>
    </source>
</evidence>
<dbReference type="AlphaFoldDB" id="A0A1A5YHL8"/>
<dbReference type="EMBL" id="LYPA01000062">
    <property type="protein sequence ID" value="OBR65166.1"/>
    <property type="molecule type" value="Genomic_DNA"/>
</dbReference>
<feature type="region of interest" description="Disordered" evidence="1">
    <location>
        <begin position="123"/>
        <end position="144"/>
    </location>
</feature>
<sequence length="144" mass="16926">MIKGKGRILSEKITVAKMMVVYCKGNSHPSPHLCPDCQLLLNYAQKRLDSCQFGEKKSFCEQCPVHCYKQDMRVKIKMVMRFSGPRMLMHDPPLAIKHLLLSTIYRYKKRKGLVGPDRWEQAEARRSERNEKAEVFREQSVRKR</sequence>
<evidence type="ECO:0008006" key="4">
    <source>
        <dbReference type="Google" id="ProtNLM"/>
    </source>
</evidence>
<dbReference type="NCBIfam" id="NF007714">
    <property type="entry name" value="PRK10410.1-2"/>
    <property type="match status" value="1"/>
</dbReference>
<evidence type="ECO:0000313" key="3">
    <source>
        <dbReference type="Proteomes" id="UP000092024"/>
    </source>
</evidence>